<dbReference type="AlphaFoldDB" id="A0A1P8ULK9"/>
<sequence>MLAALKRALPSTYTVVKGNTLWAISGKKKIYGNPYEWPLIYKANASKIHSPDLIFPGQIFTINRSMTRIQIDAAIYHAKHRGAWTLTQPTGSDLKYLHESASQFMQGK</sequence>
<dbReference type="InterPro" id="IPR036779">
    <property type="entry name" value="LysM_dom_sf"/>
</dbReference>
<dbReference type="InterPro" id="IPR018392">
    <property type="entry name" value="LysM"/>
</dbReference>
<keyword evidence="3" id="KW-1185">Reference proteome</keyword>
<reference evidence="2 3" key="1">
    <citation type="submission" date="2017-01" db="EMBL/GenBank/DDBJ databases">
        <title>Draft sequence of Acidihalobacter ferrooxidans strain DSM 14175 (strain V8).</title>
        <authorList>
            <person name="Khaleque H.N."/>
            <person name="Ramsay J.P."/>
            <person name="Murphy R.J.T."/>
            <person name="Kaksonen A.H."/>
            <person name="Boxall N.J."/>
            <person name="Watkin E.L.J."/>
        </authorList>
    </citation>
    <scope>NUCLEOTIDE SEQUENCE [LARGE SCALE GENOMIC DNA]</scope>
    <source>
        <strain evidence="2 3">V8</strain>
    </source>
</reference>
<dbReference type="CDD" id="cd00118">
    <property type="entry name" value="LysM"/>
    <property type="match status" value="1"/>
</dbReference>
<proteinExistence type="predicted"/>
<dbReference type="Proteomes" id="UP000243807">
    <property type="component" value="Chromosome"/>
</dbReference>
<dbReference type="SMART" id="SM00257">
    <property type="entry name" value="LysM"/>
    <property type="match status" value="1"/>
</dbReference>
<dbReference type="KEGG" id="afy:BW247_13150"/>
<evidence type="ECO:0000259" key="1">
    <source>
        <dbReference type="PROSITE" id="PS51782"/>
    </source>
</evidence>
<dbReference type="PROSITE" id="PS51782">
    <property type="entry name" value="LYSM"/>
    <property type="match status" value="1"/>
</dbReference>
<dbReference type="Pfam" id="PF01476">
    <property type="entry name" value="LysM"/>
    <property type="match status" value="1"/>
</dbReference>
<name>A0A1P8ULK9_9GAMM</name>
<organism evidence="2 3">
    <name type="scientific">Acidihalobacter ferrooxydans</name>
    <dbReference type="NCBI Taxonomy" id="1765967"/>
    <lineage>
        <taxon>Bacteria</taxon>
        <taxon>Pseudomonadati</taxon>
        <taxon>Pseudomonadota</taxon>
        <taxon>Gammaproteobacteria</taxon>
        <taxon>Chromatiales</taxon>
        <taxon>Ectothiorhodospiraceae</taxon>
        <taxon>Acidihalobacter</taxon>
    </lineage>
</organism>
<feature type="domain" description="LysM" evidence="1">
    <location>
        <begin position="11"/>
        <end position="62"/>
    </location>
</feature>
<dbReference type="PANTHER" id="PTHR34700">
    <property type="entry name" value="POTASSIUM BINDING PROTEIN KBP"/>
    <property type="match status" value="1"/>
</dbReference>
<gene>
    <name evidence="2" type="ORF">BW247_13150</name>
</gene>
<accession>A0A1P8ULK9</accession>
<dbReference type="Gene3D" id="3.10.350.10">
    <property type="entry name" value="LysM domain"/>
    <property type="match status" value="1"/>
</dbReference>
<dbReference type="STRING" id="1765967.BW247_13150"/>
<evidence type="ECO:0000313" key="3">
    <source>
        <dbReference type="Proteomes" id="UP000243807"/>
    </source>
</evidence>
<dbReference type="SUPFAM" id="SSF54106">
    <property type="entry name" value="LysM domain"/>
    <property type="match status" value="1"/>
</dbReference>
<dbReference type="InterPro" id="IPR052196">
    <property type="entry name" value="Bact_Kbp"/>
</dbReference>
<dbReference type="EMBL" id="CP019434">
    <property type="protein sequence ID" value="APZ44711.1"/>
    <property type="molecule type" value="Genomic_DNA"/>
</dbReference>
<evidence type="ECO:0000313" key="2">
    <source>
        <dbReference type="EMBL" id="APZ44711.1"/>
    </source>
</evidence>
<protein>
    <recommendedName>
        <fullName evidence="1">LysM domain-containing protein</fullName>
    </recommendedName>
</protein>
<dbReference type="PANTHER" id="PTHR34700:SF4">
    <property type="entry name" value="PHAGE-LIKE ELEMENT PBSX PROTEIN XKDP"/>
    <property type="match status" value="1"/>
</dbReference>